<keyword evidence="5" id="KW-1133">Transmembrane helix</keyword>
<feature type="domain" description="NlpC/P60" evidence="6">
    <location>
        <begin position="237"/>
        <end position="362"/>
    </location>
</feature>
<feature type="transmembrane region" description="Helical" evidence="5">
    <location>
        <begin position="7"/>
        <end position="29"/>
    </location>
</feature>
<organism evidence="7 8">
    <name type="scientific">Curtobacterium poinsettiae</name>
    <dbReference type="NCBI Taxonomy" id="159612"/>
    <lineage>
        <taxon>Bacteria</taxon>
        <taxon>Bacillati</taxon>
        <taxon>Actinomycetota</taxon>
        <taxon>Actinomycetes</taxon>
        <taxon>Micrococcales</taxon>
        <taxon>Microbacteriaceae</taxon>
        <taxon>Curtobacterium</taxon>
    </lineage>
</organism>
<keyword evidence="7" id="KW-0614">Plasmid</keyword>
<dbReference type="SUPFAM" id="SSF54001">
    <property type="entry name" value="Cysteine proteinases"/>
    <property type="match status" value="1"/>
</dbReference>
<sequence>MGKGGMLAIAALAPVIGIVVIVVVLFTIITGAGDDDQAAAATCGAAGTVSGTAVSVQKGTLPAKVGPYSGDQVKNAAAIVSIGKERGLTRHAQQTALMAAMTESTLNNLSGGDRDSAGLFQMRPSQGWGTLAQVTDIDYAINLFYERLVKVPGWDTMDPGEAAQSVEGSAFPDAYATKSAYAVEMLNALSGVTVSTVSQTNEGPTCTAGAGAAAGGGAGGTKNVLAEGEQPATGPHAAKINQVIGFAKEQLGEAYVLGGAGPNVWDCSGLTKVAYAQIGVNIDAGHSATTQWRNGVARGQMHPLSEAQPGDLIFWGGNDAWHVGISLGGDMMIAAPKAGDVVKIQKVWGTPNDQVWRPVDGL</sequence>
<dbReference type="EMBL" id="CP106880">
    <property type="protein sequence ID" value="UYC82731.1"/>
    <property type="molecule type" value="Genomic_DNA"/>
</dbReference>
<keyword evidence="5" id="KW-0812">Transmembrane</keyword>
<reference evidence="7" key="1">
    <citation type="submission" date="2022-09" db="EMBL/GenBank/DDBJ databases">
        <title>Taxonomy of Curtobacterium flaccumfaciens.</title>
        <authorList>
            <person name="Osdaghi E."/>
            <person name="Taghavi S.M."/>
            <person name="Hamidizade M."/>
            <person name="Abachi H."/>
            <person name="Fazliarab A."/>
            <person name="Baeyen S."/>
            <person name="Portier P."/>
            <person name="Van Vaerenbergh J."/>
            <person name="Jacques M.-A."/>
        </authorList>
    </citation>
    <scope>NUCLEOTIDE SEQUENCE</scope>
    <source>
        <strain evidence="7">AGQB46</strain>
        <plasmid evidence="7">unnamed</plasmid>
    </source>
</reference>
<keyword evidence="5" id="KW-0472">Membrane</keyword>
<evidence type="ECO:0000313" key="7">
    <source>
        <dbReference type="EMBL" id="UYC82731.1"/>
    </source>
</evidence>
<dbReference type="PANTHER" id="PTHR47359">
    <property type="entry name" value="PEPTIDOGLYCAN DL-ENDOPEPTIDASE CWLO"/>
    <property type="match status" value="1"/>
</dbReference>
<dbReference type="GO" id="GO:0008234">
    <property type="term" value="F:cysteine-type peptidase activity"/>
    <property type="evidence" value="ECO:0007669"/>
    <property type="project" value="UniProtKB-KW"/>
</dbReference>
<protein>
    <submittedName>
        <fullName evidence="7">C40 family peptidase</fullName>
    </submittedName>
</protein>
<dbReference type="PROSITE" id="PS51935">
    <property type="entry name" value="NLPC_P60"/>
    <property type="match status" value="1"/>
</dbReference>
<dbReference type="GeneID" id="99625310"/>
<proteinExistence type="inferred from homology"/>
<keyword evidence="3" id="KW-0378">Hydrolase</keyword>
<keyword evidence="2" id="KW-0645">Protease</keyword>
<dbReference type="InterPro" id="IPR038765">
    <property type="entry name" value="Papain-like_cys_pep_sf"/>
</dbReference>
<dbReference type="Gene3D" id="3.90.1720.10">
    <property type="entry name" value="endopeptidase domain like (from Nostoc punctiforme)"/>
    <property type="match status" value="1"/>
</dbReference>
<dbReference type="AlphaFoldDB" id="A0A9Q9T5D0"/>
<dbReference type="InterPro" id="IPR051794">
    <property type="entry name" value="PG_Endopeptidase_C40"/>
</dbReference>
<evidence type="ECO:0000256" key="2">
    <source>
        <dbReference type="ARBA" id="ARBA00022670"/>
    </source>
</evidence>
<name>A0A9Q9T5D0_9MICO</name>
<dbReference type="Pfam" id="PF00877">
    <property type="entry name" value="NLPC_P60"/>
    <property type="match status" value="1"/>
</dbReference>
<evidence type="ECO:0000259" key="6">
    <source>
        <dbReference type="PROSITE" id="PS51935"/>
    </source>
</evidence>
<geneLocation type="plasmid" evidence="7 8">
    <name>unnamed</name>
</geneLocation>
<accession>A0A9Q9T5D0</accession>
<evidence type="ECO:0000313" key="8">
    <source>
        <dbReference type="Proteomes" id="UP001062223"/>
    </source>
</evidence>
<evidence type="ECO:0000256" key="5">
    <source>
        <dbReference type="SAM" id="Phobius"/>
    </source>
</evidence>
<dbReference type="RefSeq" id="WP_214585425.1">
    <property type="nucleotide sequence ID" value="NZ_CP104936.1"/>
</dbReference>
<dbReference type="Proteomes" id="UP001062223">
    <property type="component" value="Plasmid unnamed"/>
</dbReference>
<dbReference type="PANTHER" id="PTHR47359:SF3">
    <property type="entry name" value="NLP_P60 DOMAIN-CONTAINING PROTEIN-RELATED"/>
    <property type="match status" value="1"/>
</dbReference>
<dbReference type="KEGG" id="cpoi:OE229_18035"/>
<dbReference type="GO" id="GO:0006508">
    <property type="term" value="P:proteolysis"/>
    <property type="evidence" value="ECO:0007669"/>
    <property type="project" value="UniProtKB-KW"/>
</dbReference>
<evidence type="ECO:0000256" key="1">
    <source>
        <dbReference type="ARBA" id="ARBA00007074"/>
    </source>
</evidence>
<dbReference type="InterPro" id="IPR000064">
    <property type="entry name" value="NLP_P60_dom"/>
</dbReference>
<evidence type="ECO:0000256" key="3">
    <source>
        <dbReference type="ARBA" id="ARBA00022801"/>
    </source>
</evidence>
<gene>
    <name evidence="7" type="ORF">OE229_18035</name>
</gene>
<keyword evidence="4" id="KW-0788">Thiol protease</keyword>
<comment type="similarity">
    <text evidence="1">Belongs to the peptidase C40 family.</text>
</comment>
<evidence type="ECO:0000256" key="4">
    <source>
        <dbReference type="ARBA" id="ARBA00022807"/>
    </source>
</evidence>